<accession>A0ABX2SXU7</accession>
<keyword evidence="2 3" id="KW-0378">Hydrolase</keyword>
<dbReference type="InterPro" id="IPR033120">
    <property type="entry name" value="HOTDOG_ACOT"/>
</dbReference>
<dbReference type="Pfam" id="PF03061">
    <property type="entry name" value="4HBT"/>
    <property type="match status" value="1"/>
</dbReference>
<dbReference type="InterPro" id="IPR029069">
    <property type="entry name" value="HotDog_dom_sf"/>
</dbReference>
<organism evidence="5 6">
    <name type="scientific">Gemelliphila palaticanis</name>
    <dbReference type="NCBI Taxonomy" id="81950"/>
    <lineage>
        <taxon>Bacteria</taxon>
        <taxon>Bacillati</taxon>
        <taxon>Bacillota</taxon>
        <taxon>Bacilli</taxon>
        <taxon>Bacillales</taxon>
        <taxon>Gemellaceae</taxon>
        <taxon>Gemelliphila</taxon>
    </lineage>
</organism>
<comment type="similarity">
    <text evidence="1">Belongs to the acyl coenzyme A hydrolase family.</text>
</comment>
<protein>
    <submittedName>
        <fullName evidence="5">Acyl-CoA thioesterase</fullName>
    </submittedName>
</protein>
<sequence>MLCSDTLIENYYTVYKKHLNRHDTLFGGQILFWLDEVMGMTIRKYSVIPFVTATIDNYQFLDAVNLNELLIIKSYVSRVGNKSVEIFSELSAFNIQDKSTRLVGLCTSTFSVRRDISLEQPLEKVVVGDNLLEKFVVETYNSRKNGELSMREFSRQYLEYYNKEN</sequence>
<gene>
    <name evidence="5" type="ORF">HZY85_02020</name>
</gene>
<dbReference type="PANTHER" id="PTHR11049">
    <property type="entry name" value="ACYL COENZYME A THIOESTER HYDROLASE"/>
    <property type="match status" value="1"/>
</dbReference>
<dbReference type="InterPro" id="IPR006683">
    <property type="entry name" value="Thioestr_dom"/>
</dbReference>
<reference evidence="5 6" key="1">
    <citation type="submission" date="2020-07" db="EMBL/GenBank/DDBJ databases">
        <title>MOT database genomes.</title>
        <authorList>
            <person name="Joseph S."/>
            <person name="Aduse-Opoku J."/>
            <person name="Hashim A."/>
            <person name="Wade W."/>
            <person name="Curtis M."/>
        </authorList>
    </citation>
    <scope>NUCLEOTIDE SEQUENCE [LARGE SCALE GENOMIC DNA]</scope>
    <source>
        <strain evidence="5 6">CIP 106318</strain>
    </source>
</reference>
<dbReference type="RefSeq" id="WP_179940320.1">
    <property type="nucleotide sequence ID" value="NZ_JACBYF010000002.1"/>
</dbReference>
<keyword evidence="6" id="KW-1185">Reference proteome</keyword>
<dbReference type="CDD" id="cd03442">
    <property type="entry name" value="BFIT_BACH"/>
    <property type="match status" value="1"/>
</dbReference>
<evidence type="ECO:0000259" key="4">
    <source>
        <dbReference type="PROSITE" id="PS51770"/>
    </source>
</evidence>
<dbReference type="PROSITE" id="PS51770">
    <property type="entry name" value="HOTDOG_ACOT"/>
    <property type="match status" value="1"/>
</dbReference>
<evidence type="ECO:0000256" key="2">
    <source>
        <dbReference type="ARBA" id="ARBA00022801"/>
    </source>
</evidence>
<dbReference type="EMBL" id="JACBYF010000002">
    <property type="protein sequence ID" value="NYS46969.1"/>
    <property type="molecule type" value="Genomic_DNA"/>
</dbReference>
<name>A0ABX2SXU7_9BACL</name>
<dbReference type="SUPFAM" id="SSF54637">
    <property type="entry name" value="Thioesterase/thiol ester dehydrase-isomerase"/>
    <property type="match status" value="1"/>
</dbReference>
<evidence type="ECO:0000313" key="5">
    <source>
        <dbReference type="EMBL" id="NYS46969.1"/>
    </source>
</evidence>
<evidence type="ECO:0000256" key="3">
    <source>
        <dbReference type="PROSITE-ProRule" id="PRU01106"/>
    </source>
</evidence>
<evidence type="ECO:0000313" key="6">
    <source>
        <dbReference type="Proteomes" id="UP000531840"/>
    </source>
</evidence>
<dbReference type="Gene3D" id="3.10.129.10">
    <property type="entry name" value="Hotdog Thioesterase"/>
    <property type="match status" value="1"/>
</dbReference>
<comment type="caution">
    <text evidence="5">The sequence shown here is derived from an EMBL/GenBank/DDBJ whole genome shotgun (WGS) entry which is preliminary data.</text>
</comment>
<evidence type="ECO:0000256" key="1">
    <source>
        <dbReference type="ARBA" id="ARBA00010458"/>
    </source>
</evidence>
<dbReference type="Proteomes" id="UP000531840">
    <property type="component" value="Unassembled WGS sequence"/>
</dbReference>
<feature type="domain" description="HotDog ACOT-type" evidence="4">
    <location>
        <begin position="4"/>
        <end position="116"/>
    </location>
</feature>
<proteinExistence type="inferred from homology"/>
<dbReference type="InterPro" id="IPR040170">
    <property type="entry name" value="Cytosol_ACT"/>
</dbReference>